<organism evidence="2 3">
    <name type="scientific">Pseudanabaena cinerea FACHB-1277</name>
    <dbReference type="NCBI Taxonomy" id="2949581"/>
    <lineage>
        <taxon>Bacteria</taxon>
        <taxon>Bacillati</taxon>
        <taxon>Cyanobacteriota</taxon>
        <taxon>Cyanophyceae</taxon>
        <taxon>Pseudanabaenales</taxon>
        <taxon>Pseudanabaenaceae</taxon>
        <taxon>Pseudanabaena</taxon>
        <taxon>Pseudanabaena cinerea</taxon>
    </lineage>
</organism>
<feature type="domain" description="DUF5615" evidence="1">
    <location>
        <begin position="6"/>
        <end position="88"/>
    </location>
</feature>
<dbReference type="Proteomes" id="UP000631421">
    <property type="component" value="Unassembled WGS sequence"/>
</dbReference>
<evidence type="ECO:0000259" key="1">
    <source>
        <dbReference type="Pfam" id="PF18480"/>
    </source>
</evidence>
<evidence type="ECO:0000313" key="3">
    <source>
        <dbReference type="Proteomes" id="UP000631421"/>
    </source>
</evidence>
<gene>
    <name evidence="2" type="ORF">H6F44_06405</name>
</gene>
<comment type="caution">
    <text evidence="2">The sequence shown here is derived from an EMBL/GenBank/DDBJ whole genome shotgun (WGS) entry which is preliminary data.</text>
</comment>
<sequence>MAREIKLHLDENVSNAIANGLRMRGIDVTTTPEQKLIAAPDDIQLKFAVSQERAIFTQDIDFLRIHRQGVNHLGIVYCPQQTKSIGQIIQGIVLIWELLTPEEMINHIEYL</sequence>
<dbReference type="Pfam" id="PF18480">
    <property type="entry name" value="DUF5615"/>
    <property type="match status" value="1"/>
</dbReference>
<name>A0A926US80_9CYAN</name>
<reference evidence="2" key="1">
    <citation type="journal article" date="2015" name="ISME J.">
        <title>Draft Genome Sequence of Streptomyces incarnatus NRRL8089, which Produces the Nucleoside Antibiotic Sinefungin.</title>
        <authorList>
            <person name="Oshima K."/>
            <person name="Hattori M."/>
            <person name="Shimizu H."/>
            <person name="Fukuda K."/>
            <person name="Nemoto M."/>
            <person name="Inagaki K."/>
            <person name="Tamura T."/>
        </authorList>
    </citation>
    <scope>NUCLEOTIDE SEQUENCE</scope>
    <source>
        <strain evidence="2">FACHB-1277</strain>
    </source>
</reference>
<dbReference type="EMBL" id="JACJPY010000013">
    <property type="protein sequence ID" value="MBD2149758.1"/>
    <property type="molecule type" value="Genomic_DNA"/>
</dbReference>
<dbReference type="AlphaFoldDB" id="A0A926US80"/>
<evidence type="ECO:0000313" key="2">
    <source>
        <dbReference type="EMBL" id="MBD2149758.1"/>
    </source>
</evidence>
<dbReference type="InterPro" id="IPR041049">
    <property type="entry name" value="DUF5615"/>
</dbReference>
<accession>A0A926US80</accession>
<keyword evidence="3" id="KW-1185">Reference proteome</keyword>
<protein>
    <submittedName>
        <fullName evidence="2">DUF5615 family PIN-like protein</fullName>
    </submittedName>
</protein>
<reference evidence="2" key="2">
    <citation type="submission" date="2020-08" db="EMBL/GenBank/DDBJ databases">
        <authorList>
            <person name="Chen M."/>
            <person name="Teng W."/>
            <person name="Zhao L."/>
            <person name="Hu C."/>
            <person name="Zhou Y."/>
            <person name="Han B."/>
            <person name="Song L."/>
            <person name="Shu W."/>
        </authorList>
    </citation>
    <scope>NUCLEOTIDE SEQUENCE</scope>
    <source>
        <strain evidence="2">FACHB-1277</strain>
    </source>
</reference>
<dbReference type="RefSeq" id="WP_190350131.1">
    <property type="nucleotide sequence ID" value="NZ_JACJPY010000013.1"/>
</dbReference>
<proteinExistence type="predicted"/>